<protein>
    <submittedName>
        <fullName evidence="1">Uncharacterized protein</fullName>
    </submittedName>
</protein>
<organism evidence="1 2">
    <name type="scientific">Trichoplax adhaerens</name>
    <name type="common">Trichoplax reptans</name>
    <dbReference type="NCBI Taxonomy" id="10228"/>
    <lineage>
        <taxon>Eukaryota</taxon>
        <taxon>Metazoa</taxon>
        <taxon>Placozoa</taxon>
        <taxon>Uniplacotomia</taxon>
        <taxon>Trichoplacea</taxon>
        <taxon>Trichoplacidae</taxon>
        <taxon>Trichoplax</taxon>
    </lineage>
</organism>
<dbReference type="GeneID" id="6758014"/>
<keyword evidence="2" id="KW-1185">Reference proteome</keyword>
<dbReference type="InParanoid" id="B3S902"/>
<dbReference type="HOGENOM" id="CLU_2124210_0_0_1"/>
<dbReference type="AlphaFoldDB" id="B3S902"/>
<gene>
    <name evidence="1" type="ORF">TRIADDRAFT_60805</name>
</gene>
<name>B3S902_TRIAD</name>
<proteinExistence type="predicted"/>
<sequence>MAPKTRVLYADETANNNMTSIVFSCRIVDTRPRLKIQISKPIGGVTDRGEDDDYAIATAHIAERKDDYDIYQQKNITDLSIGSIRTTLIPIEGIRWVVTCCTFNFQSGINHTEC</sequence>
<evidence type="ECO:0000313" key="1">
    <source>
        <dbReference type="EMBL" id="EDV20792.1"/>
    </source>
</evidence>
<dbReference type="EMBL" id="DS985257">
    <property type="protein sequence ID" value="EDV20792.1"/>
    <property type="molecule type" value="Genomic_DNA"/>
</dbReference>
<reference evidence="1 2" key="1">
    <citation type="journal article" date="2008" name="Nature">
        <title>The Trichoplax genome and the nature of placozoans.</title>
        <authorList>
            <person name="Srivastava M."/>
            <person name="Begovic E."/>
            <person name="Chapman J."/>
            <person name="Putnam N.H."/>
            <person name="Hellsten U."/>
            <person name="Kawashima T."/>
            <person name="Kuo A."/>
            <person name="Mitros T."/>
            <person name="Salamov A."/>
            <person name="Carpenter M.L."/>
            <person name="Signorovitch A.Y."/>
            <person name="Moreno M.A."/>
            <person name="Kamm K."/>
            <person name="Grimwood J."/>
            <person name="Schmutz J."/>
            <person name="Shapiro H."/>
            <person name="Grigoriev I.V."/>
            <person name="Buss L.W."/>
            <person name="Schierwater B."/>
            <person name="Dellaporta S.L."/>
            <person name="Rokhsar D.S."/>
        </authorList>
    </citation>
    <scope>NUCLEOTIDE SEQUENCE [LARGE SCALE GENOMIC DNA]</scope>
    <source>
        <strain evidence="1 2">Grell-BS-1999</strain>
    </source>
</reference>
<accession>B3S902</accession>
<evidence type="ECO:0000313" key="2">
    <source>
        <dbReference type="Proteomes" id="UP000009022"/>
    </source>
</evidence>
<dbReference type="Proteomes" id="UP000009022">
    <property type="component" value="Unassembled WGS sequence"/>
</dbReference>
<dbReference type="KEGG" id="tad:TRIADDRAFT_60805"/>
<dbReference type="PROSITE" id="PS51257">
    <property type="entry name" value="PROKAR_LIPOPROTEIN"/>
    <property type="match status" value="1"/>
</dbReference>
<dbReference type="CTD" id="6758014"/>
<dbReference type="RefSeq" id="XP_002116733.1">
    <property type="nucleotide sequence ID" value="XM_002116697.1"/>
</dbReference>